<dbReference type="InterPro" id="IPR001387">
    <property type="entry name" value="Cro/C1-type_HTH"/>
</dbReference>
<evidence type="ECO:0000313" key="3">
    <source>
        <dbReference type="Proteomes" id="UP000260655"/>
    </source>
</evidence>
<sequence>MIKPSFVIYEKILSYREKKFNIYNRRNRSTAESEVRRVEPNLEIKRYLEAHGISQTYISRKTGIELPKLNFALNGKRRMTLDEYALICYALGVGTEKFLKPRAPVPKGER</sequence>
<accession>A0A3E4GMG3</accession>
<evidence type="ECO:0000313" key="2">
    <source>
        <dbReference type="EMBL" id="RGJ21338.1"/>
    </source>
</evidence>
<proteinExistence type="predicted"/>
<reference evidence="2 3" key="1">
    <citation type="submission" date="2018-08" db="EMBL/GenBank/DDBJ databases">
        <title>A genome reference for cultivated species of the human gut microbiota.</title>
        <authorList>
            <person name="Zou Y."/>
            <person name="Xue W."/>
            <person name="Luo G."/>
        </authorList>
    </citation>
    <scope>NUCLEOTIDE SEQUENCE [LARGE SCALE GENOMIC DNA]</scope>
    <source>
        <strain evidence="2 3">TM07-19</strain>
    </source>
</reference>
<dbReference type="SMART" id="SM00530">
    <property type="entry name" value="HTH_XRE"/>
    <property type="match status" value="1"/>
</dbReference>
<organism evidence="2 3">
    <name type="scientific">Coprococcus comes</name>
    <dbReference type="NCBI Taxonomy" id="410072"/>
    <lineage>
        <taxon>Bacteria</taxon>
        <taxon>Bacillati</taxon>
        <taxon>Bacillota</taxon>
        <taxon>Clostridia</taxon>
        <taxon>Lachnospirales</taxon>
        <taxon>Lachnospiraceae</taxon>
        <taxon>Coprococcus</taxon>
    </lineage>
</organism>
<dbReference type="SUPFAM" id="SSF47413">
    <property type="entry name" value="lambda repressor-like DNA-binding domains"/>
    <property type="match status" value="1"/>
</dbReference>
<dbReference type="RefSeq" id="WP_117558806.1">
    <property type="nucleotide sequence ID" value="NZ_QSOV01000017.1"/>
</dbReference>
<gene>
    <name evidence="2" type="ORF">DXD67_13030</name>
</gene>
<dbReference type="CDD" id="cd00093">
    <property type="entry name" value="HTH_XRE"/>
    <property type="match status" value="1"/>
</dbReference>
<dbReference type="Pfam" id="PF13443">
    <property type="entry name" value="HTH_26"/>
    <property type="match status" value="1"/>
</dbReference>
<feature type="domain" description="HTH cro/C1-type" evidence="1">
    <location>
        <begin position="44"/>
        <end position="99"/>
    </location>
</feature>
<comment type="caution">
    <text evidence="2">The sequence shown here is derived from an EMBL/GenBank/DDBJ whole genome shotgun (WGS) entry which is preliminary data.</text>
</comment>
<dbReference type="Gene3D" id="1.10.260.40">
    <property type="entry name" value="lambda repressor-like DNA-binding domains"/>
    <property type="match status" value="1"/>
</dbReference>
<evidence type="ECO:0000259" key="1">
    <source>
        <dbReference type="PROSITE" id="PS50943"/>
    </source>
</evidence>
<dbReference type="GO" id="GO:0003677">
    <property type="term" value="F:DNA binding"/>
    <property type="evidence" value="ECO:0007669"/>
    <property type="project" value="InterPro"/>
</dbReference>
<dbReference type="EMBL" id="QSOV01000017">
    <property type="protein sequence ID" value="RGJ21338.1"/>
    <property type="molecule type" value="Genomic_DNA"/>
</dbReference>
<dbReference type="AlphaFoldDB" id="A0A3E4GMG3"/>
<dbReference type="InterPro" id="IPR010982">
    <property type="entry name" value="Lambda_DNA-bd_dom_sf"/>
</dbReference>
<protein>
    <submittedName>
        <fullName evidence="2">XRE family transcriptional regulator</fullName>
    </submittedName>
</protein>
<dbReference type="PROSITE" id="PS50943">
    <property type="entry name" value="HTH_CROC1"/>
    <property type="match status" value="1"/>
</dbReference>
<name>A0A3E4GMG3_9FIRM</name>
<dbReference type="Proteomes" id="UP000260655">
    <property type="component" value="Unassembled WGS sequence"/>
</dbReference>